<reference evidence="1 2" key="1">
    <citation type="submission" date="2021-05" db="EMBL/GenBank/DDBJ databases">
        <title>Genome Assembly of Synthetic Allotetraploid Brassica napus Reveals Homoeologous Exchanges between Subgenomes.</title>
        <authorList>
            <person name="Davis J.T."/>
        </authorList>
    </citation>
    <scope>NUCLEOTIDE SEQUENCE [LARGE SCALE GENOMIC DNA]</scope>
    <source>
        <strain evidence="2">cv. Da-Ae</strain>
        <tissue evidence="1">Seedling</tissue>
    </source>
</reference>
<proteinExistence type="predicted"/>
<organism evidence="1 2">
    <name type="scientific">Brassica napus</name>
    <name type="common">Rape</name>
    <dbReference type="NCBI Taxonomy" id="3708"/>
    <lineage>
        <taxon>Eukaryota</taxon>
        <taxon>Viridiplantae</taxon>
        <taxon>Streptophyta</taxon>
        <taxon>Embryophyta</taxon>
        <taxon>Tracheophyta</taxon>
        <taxon>Spermatophyta</taxon>
        <taxon>Magnoliopsida</taxon>
        <taxon>eudicotyledons</taxon>
        <taxon>Gunneridae</taxon>
        <taxon>Pentapetalae</taxon>
        <taxon>rosids</taxon>
        <taxon>malvids</taxon>
        <taxon>Brassicales</taxon>
        <taxon>Brassicaceae</taxon>
        <taxon>Brassiceae</taxon>
        <taxon>Brassica</taxon>
    </lineage>
</organism>
<gene>
    <name evidence="1" type="ORF">HID58_071246</name>
</gene>
<sequence length="83" mass="9190">SFLPLVYGLRNSVQINQPSGFQLETAKKAGLKAVNNESITDAEKQNNGLGMKGRLQIKRNLAKLLSISNMEQGPVTKYHSKIY</sequence>
<comment type="caution">
    <text evidence="1">The sequence shown here is derived from an EMBL/GenBank/DDBJ whole genome shotgun (WGS) entry which is preliminary data.</text>
</comment>
<evidence type="ECO:0000313" key="2">
    <source>
        <dbReference type="Proteomes" id="UP000824890"/>
    </source>
</evidence>
<evidence type="ECO:0000313" key="1">
    <source>
        <dbReference type="EMBL" id="KAH0873884.1"/>
    </source>
</evidence>
<accession>A0ABQ7Z115</accession>
<protein>
    <submittedName>
        <fullName evidence="1">Uncharacterized protein</fullName>
    </submittedName>
</protein>
<name>A0ABQ7Z115_BRANA</name>
<feature type="non-terminal residue" evidence="1">
    <location>
        <position position="1"/>
    </location>
</feature>
<dbReference type="EMBL" id="JAGKQM010000016">
    <property type="protein sequence ID" value="KAH0873884.1"/>
    <property type="molecule type" value="Genomic_DNA"/>
</dbReference>
<dbReference type="Proteomes" id="UP000824890">
    <property type="component" value="Unassembled WGS sequence"/>
</dbReference>
<keyword evidence="2" id="KW-1185">Reference proteome</keyword>